<evidence type="ECO:0000256" key="3">
    <source>
        <dbReference type="SAM" id="MobiDB-lite"/>
    </source>
</evidence>
<dbReference type="PANTHER" id="PTHR24198:SF165">
    <property type="entry name" value="ANKYRIN REPEAT-CONTAINING PROTEIN-RELATED"/>
    <property type="match status" value="1"/>
</dbReference>
<evidence type="ECO:0000256" key="1">
    <source>
        <dbReference type="ARBA" id="ARBA00022737"/>
    </source>
</evidence>
<dbReference type="Gene3D" id="1.25.40.20">
    <property type="entry name" value="Ankyrin repeat-containing domain"/>
    <property type="match status" value="1"/>
</dbReference>
<sequence>MESLSAGKSLSGEELEEELPALLRYKGRTITGRLLHFAIAKSHHDEEPDASTVLSVLKARADVHGTASYIRHSNGTTQRNDLQGIHIAAGLGYVPAMQVLVQRSVELGEDPLELVNANCLLAGRPFYKPIHDAAFAGSREAICWLLENSADPTATNADGTTALHFYAKKCPDRESDVDMAVRSLLHHKAQLGTRDKKEEKTPLELAATDDSQFPRRLLHLLAPSFQSSSFADDGAGGEGDSKTSQGGHRASFLKDLCVLSGLNTTSANQLARHISDDAGSHKRVRSDAQEHNAVDLLASLIHMAPEAAADMLQLLAVKPRVKDPGRHPIRTRASMWGFPYWKRLRCAYQADCERDEGEVFSWPVWKFDSTKQDDRDLQNQPELRWHLDLVQRPEDDADKREYVVDVDTTVLLVPNILDIDIFMALAQTRHGRIFARLPVQGIVGCLWEGLVVRAFALLLLLNVLDAVVMVCWGLGDQQEVSRSLWSLRWSILASGMVRDVVNMAWCFSAYCAKQRDHYRAFSGWSSDSCGLQRPPGLHVLWRPQNFFTNTVLFDMSLQVSKGLFLWQARLAGAVALDMYQQSLLTTTTIMELFRIFYSLRLTSAGRKINTIFAACLSGAIFEMLLVTFLFFFSVCLAFSMLTGVSGTSVIGLFMYRGLLFGDGSALDEMGLEMNHKDNDQHTVRTFVMVLATLLFNVVLMNLTTAIYSAEYDRLEKEAELIFLQERAKCCCELLLGVQKFRFACEDDAGLWLRVRRLWAVACACVAAGGLQHLLPGAGGGSCLAGAGLLALAQILALALRLQSHWFAWHESEEEGPIQPHFLWICARGDYNEEQFSAELDKSAVEQLVDERTQQLTENVNAQIKRMDAKVGKLTRAMDDRFHRIDAAVGKVLRAQQNLARALNEEPPTSTPEAPTSNPRSLPRSFTS</sequence>
<proteinExistence type="predicted"/>
<feature type="transmembrane region" description="Helical" evidence="4">
    <location>
        <begin position="610"/>
        <end position="632"/>
    </location>
</feature>
<comment type="caution">
    <text evidence="5">The sequence shown here is derived from an EMBL/GenBank/DDBJ whole genome shotgun (WGS) entry which is preliminary data.</text>
</comment>
<feature type="compositionally biased region" description="Low complexity" evidence="3">
    <location>
        <begin position="904"/>
        <end position="918"/>
    </location>
</feature>
<feature type="region of interest" description="Disordered" evidence="3">
    <location>
        <begin position="898"/>
        <end position="927"/>
    </location>
</feature>
<protein>
    <recommendedName>
        <fullName evidence="7">Ion transport domain-containing protein</fullName>
    </recommendedName>
</protein>
<evidence type="ECO:0008006" key="7">
    <source>
        <dbReference type="Google" id="ProtNLM"/>
    </source>
</evidence>
<organism evidence="5 6">
    <name type="scientific">Prorocentrum cordatum</name>
    <dbReference type="NCBI Taxonomy" id="2364126"/>
    <lineage>
        <taxon>Eukaryota</taxon>
        <taxon>Sar</taxon>
        <taxon>Alveolata</taxon>
        <taxon>Dinophyceae</taxon>
        <taxon>Prorocentrales</taxon>
        <taxon>Prorocentraceae</taxon>
        <taxon>Prorocentrum</taxon>
    </lineage>
</organism>
<dbReference type="Proteomes" id="UP001189429">
    <property type="component" value="Unassembled WGS sequence"/>
</dbReference>
<dbReference type="InterPro" id="IPR002110">
    <property type="entry name" value="Ankyrin_rpt"/>
</dbReference>
<keyword evidence="4" id="KW-1133">Transmembrane helix</keyword>
<keyword evidence="1" id="KW-0677">Repeat</keyword>
<keyword evidence="4" id="KW-0812">Transmembrane</keyword>
<gene>
    <name evidence="5" type="ORF">PCOR1329_LOCUS79053</name>
</gene>
<evidence type="ECO:0000256" key="4">
    <source>
        <dbReference type="SAM" id="Phobius"/>
    </source>
</evidence>
<dbReference type="InterPro" id="IPR036770">
    <property type="entry name" value="Ankyrin_rpt-contain_sf"/>
</dbReference>
<dbReference type="SUPFAM" id="SSF48403">
    <property type="entry name" value="Ankyrin repeat"/>
    <property type="match status" value="1"/>
</dbReference>
<keyword evidence="4" id="KW-0472">Membrane</keyword>
<evidence type="ECO:0000313" key="5">
    <source>
        <dbReference type="EMBL" id="CAK0902449.1"/>
    </source>
</evidence>
<dbReference type="Pfam" id="PF12796">
    <property type="entry name" value="Ank_2"/>
    <property type="match status" value="1"/>
</dbReference>
<feature type="transmembrane region" description="Helical" evidence="4">
    <location>
        <begin position="682"/>
        <end position="707"/>
    </location>
</feature>
<evidence type="ECO:0000313" key="6">
    <source>
        <dbReference type="Proteomes" id="UP001189429"/>
    </source>
</evidence>
<keyword evidence="6" id="KW-1185">Reference proteome</keyword>
<dbReference type="EMBL" id="CAUYUJ010021070">
    <property type="protein sequence ID" value="CAK0902449.1"/>
    <property type="molecule type" value="Genomic_DNA"/>
</dbReference>
<reference evidence="5" key="1">
    <citation type="submission" date="2023-10" db="EMBL/GenBank/DDBJ databases">
        <authorList>
            <person name="Chen Y."/>
            <person name="Shah S."/>
            <person name="Dougan E. K."/>
            <person name="Thang M."/>
            <person name="Chan C."/>
        </authorList>
    </citation>
    <scope>NUCLEOTIDE SEQUENCE [LARGE SCALE GENOMIC DNA]</scope>
</reference>
<keyword evidence="2" id="KW-0040">ANK repeat</keyword>
<feature type="transmembrane region" description="Helical" evidence="4">
    <location>
        <begin position="638"/>
        <end position="661"/>
    </location>
</feature>
<feature type="transmembrane region" description="Helical" evidence="4">
    <location>
        <begin position="777"/>
        <end position="799"/>
    </location>
</feature>
<evidence type="ECO:0000256" key="2">
    <source>
        <dbReference type="ARBA" id="ARBA00023043"/>
    </source>
</evidence>
<accession>A0ABN9XUJ8</accession>
<feature type="transmembrane region" description="Helical" evidence="4">
    <location>
        <begin position="450"/>
        <end position="474"/>
    </location>
</feature>
<name>A0ABN9XUJ8_9DINO</name>
<dbReference type="PANTHER" id="PTHR24198">
    <property type="entry name" value="ANKYRIN REPEAT AND PROTEIN KINASE DOMAIN-CONTAINING PROTEIN"/>
    <property type="match status" value="1"/>
</dbReference>